<dbReference type="Proteomes" id="UP001600165">
    <property type="component" value="Unassembled WGS sequence"/>
</dbReference>
<dbReference type="EMBL" id="JBHZOL010000031">
    <property type="protein sequence ID" value="MFE4105715.1"/>
    <property type="molecule type" value="Genomic_DNA"/>
</dbReference>
<sequence length="110" mass="13108">MAQQLKRWESPRHRGRNDKGRGGSARLRQQLKQRQLWRKRLKKSTSSDEIPKKREASFSLFLCIFSVIAKRVFQHNKDTRVIVCELIEFYSSSLNSYREFKQLVLRLGIL</sequence>
<dbReference type="RefSeq" id="WP_377962768.1">
    <property type="nucleotide sequence ID" value="NZ_JBHZOL010000031.1"/>
</dbReference>
<keyword evidence="3" id="KW-1185">Reference proteome</keyword>
<name>A0ABW6IDJ2_9CYAN</name>
<protein>
    <recommendedName>
        <fullName evidence="4">Transposase</fullName>
    </recommendedName>
</protein>
<reference evidence="2 3" key="1">
    <citation type="submission" date="2024-10" db="EMBL/GenBank/DDBJ databases">
        <authorList>
            <person name="Ratan Roy A."/>
            <person name="Morales Sandoval P.H."/>
            <person name="De Los Santos Villalobos S."/>
            <person name="Chakraborty S."/>
            <person name="Mukherjee J."/>
        </authorList>
    </citation>
    <scope>NUCLEOTIDE SEQUENCE [LARGE SCALE GENOMIC DNA]</scope>
    <source>
        <strain evidence="2 3">S1</strain>
    </source>
</reference>
<gene>
    <name evidence="2" type="ORF">ACFVKH_05470</name>
</gene>
<comment type="caution">
    <text evidence="2">The sequence shown here is derived from an EMBL/GenBank/DDBJ whole genome shotgun (WGS) entry which is preliminary data.</text>
</comment>
<evidence type="ECO:0000313" key="2">
    <source>
        <dbReference type="EMBL" id="MFE4105715.1"/>
    </source>
</evidence>
<accession>A0ABW6IDJ2</accession>
<evidence type="ECO:0008006" key="4">
    <source>
        <dbReference type="Google" id="ProtNLM"/>
    </source>
</evidence>
<evidence type="ECO:0000256" key="1">
    <source>
        <dbReference type="SAM" id="MobiDB-lite"/>
    </source>
</evidence>
<feature type="compositionally biased region" description="Basic and acidic residues" evidence="1">
    <location>
        <begin position="1"/>
        <end position="21"/>
    </location>
</feature>
<proteinExistence type="predicted"/>
<evidence type="ECO:0000313" key="3">
    <source>
        <dbReference type="Proteomes" id="UP001600165"/>
    </source>
</evidence>
<feature type="region of interest" description="Disordered" evidence="1">
    <location>
        <begin position="1"/>
        <end position="29"/>
    </location>
</feature>
<organism evidence="2 3">
    <name type="scientific">Almyronema epifaneia S1</name>
    <dbReference type="NCBI Taxonomy" id="2991925"/>
    <lineage>
        <taxon>Bacteria</taxon>
        <taxon>Bacillati</taxon>
        <taxon>Cyanobacteriota</taxon>
        <taxon>Cyanophyceae</taxon>
        <taxon>Nodosilineales</taxon>
        <taxon>Nodosilineaceae</taxon>
        <taxon>Almyronema</taxon>
        <taxon>Almyronema epifaneia</taxon>
    </lineage>
</organism>